<organism evidence="1">
    <name type="scientific">marine sediment metagenome</name>
    <dbReference type="NCBI Taxonomy" id="412755"/>
    <lineage>
        <taxon>unclassified sequences</taxon>
        <taxon>metagenomes</taxon>
        <taxon>ecological metagenomes</taxon>
    </lineage>
</organism>
<reference evidence="1" key="1">
    <citation type="journal article" date="2014" name="Front. Microbiol.">
        <title>High frequency of phylogenetically diverse reductive dehalogenase-homologous genes in deep subseafloor sedimentary metagenomes.</title>
        <authorList>
            <person name="Kawai M."/>
            <person name="Futagami T."/>
            <person name="Toyoda A."/>
            <person name="Takaki Y."/>
            <person name="Nishi S."/>
            <person name="Hori S."/>
            <person name="Arai W."/>
            <person name="Tsubouchi T."/>
            <person name="Morono Y."/>
            <person name="Uchiyama I."/>
            <person name="Ito T."/>
            <person name="Fujiyama A."/>
            <person name="Inagaki F."/>
            <person name="Takami H."/>
        </authorList>
    </citation>
    <scope>NUCLEOTIDE SEQUENCE</scope>
    <source>
        <strain evidence="1">Expedition CK06-06</strain>
    </source>
</reference>
<sequence length="264" mass="30298">PETAIIDAYIPTGLTIPEAENYIKRRFFPNYDIAGLDIIFMADGQVLHGSGEINGFEYTSETEISEISAIVSEITIMATQAMWGDRRNLPSNKEKKLGGDKLRNELGYTDDVDNIILTFVDNCYRSFKESEDIFYNVFNFQIKGAKGNSKYEAFINNLHEKITILLNKHNIEKNLDSVKTFIVEQWITKATSEDERKYLKKEGKDFFESFINTPYKSSDRKDTVSTIYKAFQINLMHILMESNDATIGIDTDQIFNEINSNLEN</sequence>
<feature type="non-terminal residue" evidence="1">
    <location>
        <position position="1"/>
    </location>
</feature>
<evidence type="ECO:0000313" key="1">
    <source>
        <dbReference type="EMBL" id="GAH15224.1"/>
    </source>
</evidence>
<proteinExistence type="predicted"/>
<dbReference type="EMBL" id="BART01030199">
    <property type="protein sequence ID" value="GAH15224.1"/>
    <property type="molecule type" value="Genomic_DNA"/>
</dbReference>
<name>X1EDK5_9ZZZZ</name>
<protein>
    <submittedName>
        <fullName evidence="1">Uncharacterized protein</fullName>
    </submittedName>
</protein>
<comment type="caution">
    <text evidence="1">The sequence shown here is derived from an EMBL/GenBank/DDBJ whole genome shotgun (WGS) entry which is preliminary data.</text>
</comment>
<dbReference type="AlphaFoldDB" id="X1EDK5"/>
<feature type="non-terminal residue" evidence="1">
    <location>
        <position position="264"/>
    </location>
</feature>
<gene>
    <name evidence="1" type="ORF">S01H4_52792</name>
</gene>
<accession>X1EDK5</accession>